<keyword evidence="1" id="KW-0812">Transmembrane</keyword>
<protein>
    <submittedName>
        <fullName evidence="2">Putative secreted peptide</fullName>
    </submittedName>
</protein>
<keyword evidence="1" id="KW-1133">Transmembrane helix</keyword>
<feature type="transmembrane region" description="Helical" evidence="1">
    <location>
        <begin position="30"/>
        <end position="52"/>
    </location>
</feature>
<keyword evidence="1" id="KW-0472">Membrane</keyword>
<proteinExistence type="predicted"/>
<sequence length="92" mass="10245">MASVWRLRSVAIGLRTVAMASTSRTVHRKYVATTSTLAVMAVVYPWTGTAIASQTARMERMNQLKNAVSSPEVCSESRKKLSRIFDAFLQHQ</sequence>
<reference evidence="2" key="1">
    <citation type="submission" date="2018-01" db="EMBL/GenBank/DDBJ databases">
        <title>An insight into the sialome of Amazonian anophelines.</title>
        <authorList>
            <person name="Ribeiro J.M."/>
            <person name="Scarpassa V."/>
            <person name="Calvo E."/>
        </authorList>
    </citation>
    <scope>NUCLEOTIDE SEQUENCE</scope>
    <source>
        <tissue evidence="2">Salivary glands</tissue>
    </source>
</reference>
<evidence type="ECO:0000313" key="2">
    <source>
        <dbReference type="EMBL" id="MBW32920.1"/>
    </source>
</evidence>
<name>A0A2M3ZWT8_9DIPT</name>
<evidence type="ECO:0000256" key="1">
    <source>
        <dbReference type="SAM" id="Phobius"/>
    </source>
</evidence>
<organism evidence="2">
    <name type="scientific">Anopheles braziliensis</name>
    <dbReference type="NCBI Taxonomy" id="58242"/>
    <lineage>
        <taxon>Eukaryota</taxon>
        <taxon>Metazoa</taxon>
        <taxon>Ecdysozoa</taxon>
        <taxon>Arthropoda</taxon>
        <taxon>Hexapoda</taxon>
        <taxon>Insecta</taxon>
        <taxon>Pterygota</taxon>
        <taxon>Neoptera</taxon>
        <taxon>Endopterygota</taxon>
        <taxon>Diptera</taxon>
        <taxon>Nematocera</taxon>
        <taxon>Culicoidea</taxon>
        <taxon>Culicidae</taxon>
        <taxon>Anophelinae</taxon>
        <taxon>Anopheles</taxon>
    </lineage>
</organism>
<dbReference type="EMBL" id="GGFM01012169">
    <property type="protein sequence ID" value="MBW32920.1"/>
    <property type="molecule type" value="Transcribed_RNA"/>
</dbReference>
<dbReference type="AlphaFoldDB" id="A0A2M3ZWT8"/>
<accession>A0A2M3ZWT8</accession>